<evidence type="ECO:0000313" key="2">
    <source>
        <dbReference type="EMBL" id="OHT11669.1"/>
    </source>
</evidence>
<dbReference type="EMBL" id="MLAK01000582">
    <property type="protein sequence ID" value="OHT11669.1"/>
    <property type="molecule type" value="Genomic_DNA"/>
</dbReference>
<dbReference type="VEuPathDB" id="TrichDB:TRFO_03891"/>
<feature type="compositionally biased region" description="Basic and acidic residues" evidence="1">
    <location>
        <begin position="44"/>
        <end position="85"/>
    </location>
</feature>
<protein>
    <recommendedName>
        <fullName evidence="4">Myb-like domain-containing protein</fullName>
    </recommendedName>
</protein>
<evidence type="ECO:0000256" key="1">
    <source>
        <dbReference type="SAM" id="MobiDB-lite"/>
    </source>
</evidence>
<evidence type="ECO:0008006" key="4">
    <source>
        <dbReference type="Google" id="ProtNLM"/>
    </source>
</evidence>
<reference evidence="2" key="1">
    <citation type="submission" date="2016-10" db="EMBL/GenBank/DDBJ databases">
        <authorList>
            <person name="Benchimol M."/>
            <person name="Almeida L.G."/>
            <person name="Vasconcelos A.T."/>
            <person name="Perreira-Neves A."/>
            <person name="Rosa I.A."/>
            <person name="Tasca T."/>
            <person name="Bogo M.R."/>
            <person name="de Souza W."/>
        </authorList>
    </citation>
    <scope>NUCLEOTIDE SEQUENCE [LARGE SCALE GENOMIC DNA]</scope>
    <source>
        <strain evidence="2">K</strain>
    </source>
</reference>
<dbReference type="RefSeq" id="XP_068364805.1">
    <property type="nucleotide sequence ID" value="XM_068491578.1"/>
</dbReference>
<accession>A0A1J4KQF9</accession>
<sequence>MSENQKSPTTKKKTPPKKETDQVTKESNPEKKESNQTKKGPNSTKKESNSAKKDSTSTKKESGASKKESNSSKKEGSSSKKEKQVTIDGAADIIPEKLRLYVSQEIWSLWSPIRRESFKSIIKNPNSFFYRNRPPGDPQKCGPFTQAEEDQFLERLRYFREELGIEDGLWGYFSVPISGRLGYQCSNFYRLLIKTGKVKDDHYEVQEDGKLKFIHNSRSQPTPEVMAKLEKEAFDYIQKCLKSEDGEVPQVSMPIIVHSENTTSRPMTQKPYKVTRASHEIIKYIGHQRSLRERRYIQQPRPKGAKGYNLSNNIHTFIEENRCPLYGAIDPMSEEPIETPMMDKTGFVMDLRSWRRVFRHNEMPPCDYLANDESDLIELTAKNFNQFRLFVTNIVC</sequence>
<evidence type="ECO:0000313" key="3">
    <source>
        <dbReference type="Proteomes" id="UP000179807"/>
    </source>
</evidence>
<gene>
    <name evidence="2" type="ORF">TRFO_03891</name>
</gene>
<dbReference type="GeneID" id="94826282"/>
<keyword evidence="3" id="KW-1185">Reference proteome</keyword>
<dbReference type="Proteomes" id="UP000179807">
    <property type="component" value="Unassembled WGS sequence"/>
</dbReference>
<comment type="caution">
    <text evidence="2">The sequence shown here is derived from an EMBL/GenBank/DDBJ whole genome shotgun (WGS) entry which is preliminary data.</text>
</comment>
<feature type="compositionally biased region" description="Basic and acidic residues" evidence="1">
    <location>
        <begin position="16"/>
        <end position="36"/>
    </location>
</feature>
<feature type="region of interest" description="Disordered" evidence="1">
    <location>
        <begin position="1"/>
        <end position="85"/>
    </location>
</feature>
<dbReference type="OrthoDB" id="6781668at2759"/>
<name>A0A1J4KQF9_9EUKA</name>
<proteinExistence type="predicted"/>
<organism evidence="2 3">
    <name type="scientific">Tritrichomonas foetus</name>
    <dbReference type="NCBI Taxonomy" id="1144522"/>
    <lineage>
        <taxon>Eukaryota</taxon>
        <taxon>Metamonada</taxon>
        <taxon>Parabasalia</taxon>
        <taxon>Tritrichomonadida</taxon>
        <taxon>Tritrichomonadidae</taxon>
        <taxon>Tritrichomonas</taxon>
    </lineage>
</organism>
<dbReference type="AlphaFoldDB" id="A0A1J4KQF9"/>